<keyword evidence="2" id="KW-1185">Reference proteome</keyword>
<dbReference type="KEGG" id="vg:27429924"/>
<name>A0A161CD20_9ABAC</name>
<dbReference type="GeneID" id="27429924"/>
<dbReference type="EMBL" id="KR011717">
    <property type="protein sequence ID" value="AKR17381.1"/>
    <property type="molecule type" value="Genomic_DNA"/>
</dbReference>
<reference evidence="1" key="1">
    <citation type="submission" date="2017-04" db="EMBL/GenBank/DDBJ databases">
        <title>Complete genome sequence of Urbanus proteus nucleopolyhedrovirus (UrprNPV).</title>
        <authorList>
            <person name="Santos E.R."/>
            <person name="Melo F.L."/>
            <person name="Sosa-Gomez D.R."/>
            <person name="Ribeiro B.M."/>
            <person name="Ardisson-Araujo D.M.P."/>
        </authorList>
    </citation>
    <scope>NUCLEOTIDE SEQUENCE [LARGE SCALE GENOMIC DNA]</scope>
    <source>
        <strain evidence="1">Southern Brazil</strain>
    </source>
</reference>
<dbReference type="RefSeq" id="YP_009250075.1">
    <property type="nucleotide sequence ID" value="NC_029997.2"/>
</dbReference>
<protein>
    <submittedName>
        <fullName evidence="1">PARG</fullName>
    </submittedName>
</protein>
<evidence type="ECO:0000313" key="2">
    <source>
        <dbReference type="Proteomes" id="UP000201861"/>
    </source>
</evidence>
<accession>A0A161CD20</accession>
<dbReference type="Proteomes" id="UP000201861">
    <property type="component" value="Segment"/>
</dbReference>
<gene>
    <name evidence="1" type="primary">parg</name>
</gene>
<sequence length="438" mass="51122">MANATIETKNLLLKQQIKNQKSLLDVQQRILSFNDVQYNDLLQLNEILNNIITIFNNFKDLYTQDSQLYDLLNTHVIYTEKIINIAKKWYENNLSSKNKIVILKDEKLVNNFYLTSYIDKLLPSLIEYLPEIDYLLIEVPKKFEIDKSSLHRYLCTHILLNDLITNINFRNMLSTRYGKIKLRSIFMYIEQVCQMMRNKTTTKLITINLHDFDISRLDKNPRKINSNVKIDYHGVNKSLTEKLKNNDNIVTYINLKKCVTEFMSNDSISVHDTLFMECPELLGLIIKLGHSKSMVLSSLIKYNNVSSKINKVTANKTLVYLNFALPSCCNDEENYKMCKIINFSHLYSSINVLQTDARTANKTVHLALLAHDKCLYDYLVNVLMSSYFRFTLKVTLVAQGNELEPNMMTAFDSLLTIQELYKKLLNYNFDMSVENNLH</sequence>
<evidence type="ECO:0000313" key="1">
    <source>
        <dbReference type="EMBL" id="AKR17381.1"/>
    </source>
</evidence>
<organism evidence="1 2">
    <name type="scientific">Urbanus proteus nucleopolyhedrovirus</name>
    <dbReference type="NCBI Taxonomy" id="1675866"/>
    <lineage>
        <taxon>Viruses</taxon>
        <taxon>Viruses incertae sedis</taxon>
        <taxon>Naldaviricetes</taxon>
        <taxon>Lefavirales</taxon>
        <taxon>Baculoviridae</taxon>
        <taxon>Alphabaculovirus</taxon>
        <taxon>Alphabaculovirus urprotei</taxon>
    </lineage>
</organism>
<proteinExistence type="predicted"/>